<evidence type="ECO:0000256" key="1">
    <source>
        <dbReference type="SAM" id="MobiDB-lite"/>
    </source>
</evidence>
<dbReference type="GO" id="GO:0005811">
    <property type="term" value="C:lipid droplet"/>
    <property type="evidence" value="ECO:0007669"/>
    <property type="project" value="TreeGrafter"/>
</dbReference>
<dbReference type="GO" id="GO:0055088">
    <property type="term" value="P:lipid homeostasis"/>
    <property type="evidence" value="ECO:0007669"/>
    <property type="project" value="TreeGrafter"/>
</dbReference>
<dbReference type="Proteomes" id="UP000485058">
    <property type="component" value="Unassembled WGS sequence"/>
</dbReference>
<dbReference type="GO" id="GO:0016020">
    <property type="term" value="C:membrane"/>
    <property type="evidence" value="ECO:0007669"/>
    <property type="project" value="TreeGrafter"/>
</dbReference>
<dbReference type="GO" id="GO:0005737">
    <property type="term" value="C:cytoplasm"/>
    <property type="evidence" value="ECO:0007669"/>
    <property type="project" value="TreeGrafter"/>
</dbReference>
<evidence type="ECO:0000313" key="3">
    <source>
        <dbReference type="Proteomes" id="UP000485058"/>
    </source>
</evidence>
<accession>A0A699ZXA5</accession>
<dbReference type="EMBL" id="BLLF01002488">
    <property type="protein sequence ID" value="GFH24269.1"/>
    <property type="molecule type" value="Genomic_DNA"/>
</dbReference>
<comment type="caution">
    <text evidence="2">The sequence shown here is derived from an EMBL/GenBank/DDBJ whole genome shotgun (WGS) entry which is preliminary data.</text>
</comment>
<protein>
    <recommendedName>
        <fullName evidence="4">PNPLA domain-containing protein</fullName>
    </recommendedName>
</protein>
<sequence length="130" mass="13856">MERHLPDNAHQLCSGGLFVGISELLPYPRHVQVSQFPSRAALIDALLTSCHLPRYSSPAWTLTYNGRPTVDGGFTAIVPSLPPSTGCHTVKASSAADHRSAASDLSKSCNRPGSWSQHDQPSPGLDNLPA</sequence>
<dbReference type="InterPro" id="IPR016035">
    <property type="entry name" value="Acyl_Trfase/lysoPLipase"/>
</dbReference>
<dbReference type="PANTHER" id="PTHR12406:SF7">
    <property type="entry name" value="PATATIN-LIKE PHOSPHOLIPASE DOMAIN-CONTAINING PROTEIN 4"/>
    <property type="match status" value="1"/>
</dbReference>
<gene>
    <name evidence="2" type="ORF">HaLaN_22032</name>
</gene>
<organism evidence="2 3">
    <name type="scientific">Haematococcus lacustris</name>
    <name type="common">Green alga</name>
    <name type="synonym">Haematococcus pluvialis</name>
    <dbReference type="NCBI Taxonomy" id="44745"/>
    <lineage>
        <taxon>Eukaryota</taxon>
        <taxon>Viridiplantae</taxon>
        <taxon>Chlorophyta</taxon>
        <taxon>core chlorophytes</taxon>
        <taxon>Chlorophyceae</taxon>
        <taxon>CS clade</taxon>
        <taxon>Chlamydomonadales</taxon>
        <taxon>Haematococcaceae</taxon>
        <taxon>Haematococcus</taxon>
    </lineage>
</organism>
<dbReference type="PANTHER" id="PTHR12406">
    <property type="entry name" value="CALCIUM-INDEPENDENT PHOSPHOLIPASE A2 IPLA2 -RELATED"/>
    <property type="match status" value="1"/>
</dbReference>
<evidence type="ECO:0008006" key="4">
    <source>
        <dbReference type="Google" id="ProtNLM"/>
    </source>
</evidence>
<name>A0A699ZXA5_HAELA</name>
<feature type="compositionally biased region" description="Polar residues" evidence="1">
    <location>
        <begin position="107"/>
        <end position="120"/>
    </location>
</feature>
<dbReference type="GO" id="GO:0004806">
    <property type="term" value="F:triacylglycerol lipase activity"/>
    <property type="evidence" value="ECO:0007669"/>
    <property type="project" value="TreeGrafter"/>
</dbReference>
<feature type="region of interest" description="Disordered" evidence="1">
    <location>
        <begin position="98"/>
        <end position="130"/>
    </location>
</feature>
<dbReference type="AlphaFoldDB" id="A0A699ZXA5"/>
<keyword evidence="3" id="KW-1185">Reference proteome</keyword>
<dbReference type="SUPFAM" id="SSF52151">
    <property type="entry name" value="FabD/lysophospholipase-like"/>
    <property type="match status" value="1"/>
</dbReference>
<reference evidence="2 3" key="1">
    <citation type="submission" date="2020-02" db="EMBL/GenBank/DDBJ databases">
        <title>Draft genome sequence of Haematococcus lacustris strain NIES-144.</title>
        <authorList>
            <person name="Morimoto D."/>
            <person name="Nakagawa S."/>
            <person name="Yoshida T."/>
            <person name="Sawayama S."/>
        </authorList>
    </citation>
    <scope>NUCLEOTIDE SEQUENCE [LARGE SCALE GENOMIC DNA]</scope>
    <source>
        <strain evidence="2 3">NIES-144</strain>
    </source>
</reference>
<proteinExistence type="predicted"/>
<dbReference type="GO" id="GO:0019433">
    <property type="term" value="P:triglyceride catabolic process"/>
    <property type="evidence" value="ECO:0007669"/>
    <property type="project" value="TreeGrafter"/>
</dbReference>
<dbReference type="InterPro" id="IPR033562">
    <property type="entry name" value="PLPL"/>
</dbReference>
<evidence type="ECO:0000313" key="2">
    <source>
        <dbReference type="EMBL" id="GFH24269.1"/>
    </source>
</evidence>